<proteinExistence type="inferred from homology"/>
<evidence type="ECO:0000256" key="5">
    <source>
        <dbReference type="ARBA" id="ARBA00023136"/>
    </source>
</evidence>
<evidence type="ECO:0000256" key="4">
    <source>
        <dbReference type="ARBA" id="ARBA00022989"/>
    </source>
</evidence>
<dbReference type="PANTHER" id="PTHR30572:SF4">
    <property type="entry name" value="ABC TRANSPORTER PERMEASE YTRF"/>
    <property type="match status" value="1"/>
</dbReference>
<evidence type="ECO:0000313" key="9">
    <source>
        <dbReference type="EMBL" id="ADU26688.1"/>
    </source>
</evidence>
<feature type="transmembrane region" description="Helical" evidence="7">
    <location>
        <begin position="20"/>
        <end position="37"/>
    </location>
</feature>
<keyword evidence="4 7" id="KW-1133">Transmembrane helix</keyword>
<feature type="transmembrane region" description="Helical" evidence="7">
    <location>
        <begin position="243"/>
        <end position="266"/>
    </location>
</feature>
<accession>E6U4Y2</accession>
<feature type="transmembrane region" description="Helical" evidence="7">
    <location>
        <begin position="341"/>
        <end position="361"/>
    </location>
</feature>
<sequence>MKPLSPLLYLKNNVKSALTVFFAMVIGVFLFSFYGLFSATTTEASLDGTLNLMKTGTEVYSTDNTVLPAAFLQKLDEQKDADPLPVRNNLSGGLLYKRGMSSNSITIFNMYAADAATLLNTYHMRMVQGRMPRDNAHEILVTRDFALQNGLKVGDAVGTEVADKYQLPGRYTITGLLEGPLVFAVACQPGNITRDQMRQYSLIYRIDHMSVQTQKALKALLPKKVMVLDYDTFSNQLYGQLQMMQTLAVIITVIMVVILCIALGNLNVITFATRQEEFAILHAIGYSKQRLVRKLWEETVLTCFLGYTAGSLLTPLVAWLLNQTVYDPQGAPLLLFNAQGTLAALAIPLFVSAFSILPGVLHNFSRHADFSV</sequence>
<dbReference type="KEGG" id="eha:Ethha_1137"/>
<comment type="similarity">
    <text evidence="6">Belongs to the ABC-4 integral membrane protein family.</text>
</comment>
<evidence type="ECO:0000256" key="3">
    <source>
        <dbReference type="ARBA" id="ARBA00022692"/>
    </source>
</evidence>
<organism evidence="9 10">
    <name type="scientific">Ethanoligenens harbinense (strain DSM 18485 / JCM 12961 / CGMCC 1.5033 / YUAN-3)</name>
    <dbReference type="NCBI Taxonomy" id="663278"/>
    <lineage>
        <taxon>Bacteria</taxon>
        <taxon>Bacillati</taxon>
        <taxon>Bacillota</taxon>
        <taxon>Clostridia</taxon>
        <taxon>Eubacteriales</taxon>
        <taxon>Oscillospiraceae</taxon>
        <taxon>Ethanoligenens</taxon>
    </lineage>
</organism>
<dbReference type="AlphaFoldDB" id="E6U4Y2"/>
<comment type="subcellular location">
    <subcellularLocation>
        <location evidence="1">Cell membrane</location>
        <topology evidence="1">Multi-pass membrane protein</topology>
    </subcellularLocation>
</comment>
<keyword evidence="2" id="KW-1003">Cell membrane</keyword>
<dbReference type="RefSeq" id="WP_013485049.1">
    <property type="nucleotide sequence ID" value="NC_014828.1"/>
</dbReference>
<feature type="domain" description="ABC3 transporter permease C-terminal" evidence="8">
    <location>
        <begin position="250"/>
        <end position="356"/>
    </location>
</feature>
<dbReference type="EMBL" id="CP002400">
    <property type="protein sequence ID" value="ADU26688.1"/>
    <property type="molecule type" value="Genomic_DNA"/>
</dbReference>
<dbReference type="eggNOG" id="COG0577">
    <property type="taxonomic scope" value="Bacteria"/>
</dbReference>
<dbReference type="STRING" id="663278.Ethha_1137"/>
<evidence type="ECO:0000256" key="2">
    <source>
        <dbReference type="ARBA" id="ARBA00022475"/>
    </source>
</evidence>
<gene>
    <name evidence="9" type="ordered locus">Ethha_1137</name>
</gene>
<dbReference type="HOGENOM" id="CLU_063198_0_0_9"/>
<evidence type="ECO:0000313" key="10">
    <source>
        <dbReference type="Proteomes" id="UP000001551"/>
    </source>
</evidence>
<dbReference type="PANTHER" id="PTHR30572">
    <property type="entry name" value="MEMBRANE COMPONENT OF TRANSPORTER-RELATED"/>
    <property type="match status" value="1"/>
</dbReference>
<evidence type="ECO:0000256" key="1">
    <source>
        <dbReference type="ARBA" id="ARBA00004651"/>
    </source>
</evidence>
<dbReference type="GO" id="GO:0022857">
    <property type="term" value="F:transmembrane transporter activity"/>
    <property type="evidence" value="ECO:0007669"/>
    <property type="project" value="TreeGrafter"/>
</dbReference>
<keyword evidence="5 7" id="KW-0472">Membrane</keyword>
<evidence type="ECO:0000256" key="6">
    <source>
        <dbReference type="ARBA" id="ARBA00038076"/>
    </source>
</evidence>
<keyword evidence="10" id="KW-1185">Reference proteome</keyword>
<feature type="transmembrane region" description="Helical" evidence="7">
    <location>
        <begin position="299"/>
        <end position="321"/>
    </location>
</feature>
<dbReference type="Proteomes" id="UP000001551">
    <property type="component" value="Chromosome"/>
</dbReference>
<evidence type="ECO:0000259" key="8">
    <source>
        <dbReference type="Pfam" id="PF02687"/>
    </source>
</evidence>
<protein>
    <recommendedName>
        <fullName evidence="8">ABC3 transporter permease C-terminal domain-containing protein</fullName>
    </recommendedName>
</protein>
<dbReference type="InterPro" id="IPR050250">
    <property type="entry name" value="Macrolide_Exporter_MacB"/>
</dbReference>
<dbReference type="GO" id="GO:0005886">
    <property type="term" value="C:plasma membrane"/>
    <property type="evidence" value="ECO:0007669"/>
    <property type="project" value="UniProtKB-SubCell"/>
</dbReference>
<dbReference type="Pfam" id="PF02687">
    <property type="entry name" value="FtsX"/>
    <property type="match status" value="1"/>
</dbReference>
<dbReference type="InterPro" id="IPR003838">
    <property type="entry name" value="ABC3_permease_C"/>
</dbReference>
<name>E6U4Y2_ETHHY</name>
<reference evidence="9 10" key="1">
    <citation type="submission" date="2010-12" db="EMBL/GenBank/DDBJ databases">
        <title>Complete sequence of Ethanoligenens harbinense YUAN-3.</title>
        <authorList>
            <person name="Lucas S."/>
            <person name="Copeland A."/>
            <person name="Lapidus A."/>
            <person name="Cheng J.-F."/>
            <person name="Bruce D."/>
            <person name="Goodwin L."/>
            <person name="Pitluck S."/>
            <person name="Chertkov O."/>
            <person name="Misra M."/>
            <person name="Detter J.C."/>
            <person name="Han C."/>
            <person name="Tapia R."/>
            <person name="Land M."/>
            <person name="Hauser L."/>
            <person name="Jeffries C."/>
            <person name="Kyrpides N."/>
            <person name="Ivanova N."/>
            <person name="Mikhailova N."/>
            <person name="Wang A."/>
            <person name="Mouttaki H."/>
            <person name="He Z."/>
            <person name="Zhou J."/>
            <person name="Hemme C.L."/>
            <person name="Woyke T."/>
        </authorList>
    </citation>
    <scope>NUCLEOTIDE SEQUENCE [LARGE SCALE GENOMIC DNA]</scope>
    <source>
        <strain evidence="10">DSM 18485 / JCM 12961 / CGMCC 1.5033 / YUAN-3</strain>
    </source>
</reference>
<evidence type="ECO:0000256" key="7">
    <source>
        <dbReference type="SAM" id="Phobius"/>
    </source>
</evidence>
<keyword evidence="3 7" id="KW-0812">Transmembrane</keyword>